<evidence type="ECO:0000313" key="2">
    <source>
        <dbReference type="EMBL" id="ACU73532.1"/>
    </source>
</evidence>
<dbReference type="Gene3D" id="3.30.559.10">
    <property type="entry name" value="Chloramphenicol acetyltransferase-like domain"/>
    <property type="match status" value="1"/>
</dbReference>
<keyword evidence="3" id="KW-1185">Reference proteome</keyword>
<dbReference type="Proteomes" id="UP000000851">
    <property type="component" value="Chromosome"/>
</dbReference>
<dbReference type="GO" id="GO:0008610">
    <property type="term" value="P:lipid biosynthetic process"/>
    <property type="evidence" value="ECO:0007669"/>
    <property type="project" value="UniProtKB-ARBA"/>
</dbReference>
<feature type="domain" description="Condensation" evidence="1">
    <location>
        <begin position="37"/>
        <end position="325"/>
    </location>
</feature>
<dbReference type="GO" id="GO:0003824">
    <property type="term" value="F:catalytic activity"/>
    <property type="evidence" value="ECO:0007669"/>
    <property type="project" value="InterPro"/>
</dbReference>
<proteinExistence type="predicted"/>
<dbReference type="InParanoid" id="C7PZL7"/>
<name>C7PZL7_CATAD</name>
<sequence length="454" mass="49651">MPFSGDGSGESELTWGQRNIMRMMQLAGEAVMIGGTVPLEEGTTVEHIVNLLAFIVERNQSLRTRYRFREDGEPVQVLYSSGEVALDIVDIGLDEDPAEAAEAVRSGYEHGPFDVTADWPVKMAVLRRAGVPVYFAAMYPHIAIDGLGFEALVGDLRNLDRDTGAHLAPREGMQPFELARQQQGATALRQSAASVDYWEKMVRLVPGRRFDSEYEPRDPQWSDVTLDSKACHLAATSIAARTGANTGSIVLGAYAVGLAKVSGKSTSAIRTFISNRFRPGLRESVTPLLASCLCVVDVADTDFDTVAQRAWRSQLKAGKYAYFDPRDLLAMFARVAAERGEEVDLLCYFNDLRREFGAPRPGPLPTPEEIEAALPLTTLTWGPHTDVPDAQTFMELNPVPDTLNLMLRVDTEKVTPEEQEVIVREMERILVAAAFDPACPSGIAANATLSTTGS</sequence>
<organism evidence="2 3">
    <name type="scientific">Catenulispora acidiphila (strain DSM 44928 / JCM 14897 / NBRC 102108 / NRRL B-24433 / ID139908)</name>
    <dbReference type="NCBI Taxonomy" id="479433"/>
    <lineage>
        <taxon>Bacteria</taxon>
        <taxon>Bacillati</taxon>
        <taxon>Actinomycetota</taxon>
        <taxon>Actinomycetes</taxon>
        <taxon>Catenulisporales</taxon>
        <taxon>Catenulisporaceae</taxon>
        <taxon>Catenulispora</taxon>
    </lineage>
</organism>
<dbReference type="KEGG" id="cai:Caci_4671"/>
<dbReference type="Pfam" id="PF00668">
    <property type="entry name" value="Condensation"/>
    <property type="match status" value="1"/>
</dbReference>
<dbReference type="EMBL" id="CP001700">
    <property type="protein sequence ID" value="ACU73532.1"/>
    <property type="molecule type" value="Genomic_DNA"/>
</dbReference>
<evidence type="ECO:0000313" key="3">
    <source>
        <dbReference type="Proteomes" id="UP000000851"/>
    </source>
</evidence>
<dbReference type="STRING" id="479433.Caci_4671"/>
<accession>C7PZL7</accession>
<reference evidence="2 3" key="1">
    <citation type="journal article" date="2009" name="Stand. Genomic Sci.">
        <title>Complete genome sequence of Catenulispora acidiphila type strain (ID 139908).</title>
        <authorList>
            <person name="Copeland A."/>
            <person name="Lapidus A."/>
            <person name="Glavina Del Rio T."/>
            <person name="Nolan M."/>
            <person name="Lucas S."/>
            <person name="Chen F."/>
            <person name="Tice H."/>
            <person name="Cheng J.F."/>
            <person name="Bruce D."/>
            <person name="Goodwin L."/>
            <person name="Pitluck S."/>
            <person name="Mikhailova N."/>
            <person name="Pati A."/>
            <person name="Ivanova N."/>
            <person name="Mavromatis K."/>
            <person name="Chen A."/>
            <person name="Palaniappan K."/>
            <person name="Chain P."/>
            <person name="Land M."/>
            <person name="Hauser L."/>
            <person name="Chang Y.J."/>
            <person name="Jeffries C.D."/>
            <person name="Chertkov O."/>
            <person name="Brettin T."/>
            <person name="Detter J.C."/>
            <person name="Han C."/>
            <person name="Ali Z."/>
            <person name="Tindall B.J."/>
            <person name="Goker M."/>
            <person name="Bristow J."/>
            <person name="Eisen J.A."/>
            <person name="Markowitz V."/>
            <person name="Hugenholtz P."/>
            <person name="Kyrpides N.C."/>
            <person name="Klenk H.P."/>
        </authorList>
    </citation>
    <scope>NUCLEOTIDE SEQUENCE [LARGE SCALE GENOMIC DNA]</scope>
    <source>
        <strain evidence="3">DSM 44928 / JCM 14897 / NBRC 102108 / NRRL B-24433 / ID139908</strain>
    </source>
</reference>
<gene>
    <name evidence="2" type="ordered locus">Caci_4671</name>
</gene>
<dbReference type="AlphaFoldDB" id="C7PZL7"/>
<evidence type="ECO:0000259" key="1">
    <source>
        <dbReference type="Pfam" id="PF00668"/>
    </source>
</evidence>
<dbReference type="InterPro" id="IPR001242">
    <property type="entry name" value="Condensation_dom"/>
</dbReference>
<dbReference type="eggNOG" id="COG1020">
    <property type="taxonomic scope" value="Bacteria"/>
</dbReference>
<protein>
    <submittedName>
        <fullName evidence="2">Condensation domain protein</fullName>
    </submittedName>
</protein>
<dbReference type="InterPro" id="IPR023213">
    <property type="entry name" value="CAT-like_dom_sf"/>
</dbReference>
<dbReference type="HOGENOM" id="CLU_032284_1_0_11"/>
<dbReference type="SUPFAM" id="SSF52777">
    <property type="entry name" value="CoA-dependent acyltransferases"/>
    <property type="match status" value="2"/>
</dbReference>
<dbReference type="Gene3D" id="3.30.559.30">
    <property type="entry name" value="Nonribosomal peptide synthetase, condensation domain"/>
    <property type="match status" value="1"/>
</dbReference>